<comment type="subunit">
    <text evidence="2">Tetramer of two components I and two components II.</text>
</comment>
<evidence type="ECO:0000313" key="10">
    <source>
        <dbReference type="EMBL" id="KAG5455693.1"/>
    </source>
</evidence>
<keyword evidence="5" id="KW-0822">Tryptophan biosynthesis</keyword>
<evidence type="ECO:0000256" key="6">
    <source>
        <dbReference type="ARBA" id="ARBA00022962"/>
    </source>
</evidence>
<dbReference type="NCBIfam" id="TIGR00566">
    <property type="entry name" value="trpG_papA"/>
    <property type="match status" value="1"/>
</dbReference>
<evidence type="ECO:0000256" key="4">
    <source>
        <dbReference type="ARBA" id="ARBA00020654"/>
    </source>
</evidence>
<dbReference type="PANTHER" id="PTHR43418:SF4">
    <property type="entry name" value="MULTIFUNCTIONAL TRYPTOPHAN BIOSYNTHESIS PROTEIN"/>
    <property type="match status" value="1"/>
</dbReference>
<comment type="pathway">
    <text evidence="1">Amino-acid biosynthesis; L-tryptophan biosynthesis; L-tryptophan from chorismate: step 1/5.</text>
</comment>
<keyword evidence="5" id="KW-0028">Amino-acid biosynthesis</keyword>
<dbReference type="GO" id="GO:0004049">
    <property type="term" value="F:anthranilate synthase activity"/>
    <property type="evidence" value="ECO:0007669"/>
    <property type="project" value="UniProtKB-EC"/>
</dbReference>
<dbReference type="GO" id="GO:0016740">
    <property type="term" value="F:transferase activity"/>
    <property type="evidence" value="ECO:0007669"/>
    <property type="project" value="UniProtKB-KW"/>
</dbReference>
<dbReference type="Pfam" id="PF00117">
    <property type="entry name" value="GATase"/>
    <property type="match status" value="1"/>
</dbReference>
<dbReference type="GO" id="GO:0000162">
    <property type="term" value="P:L-tryptophan biosynthetic process"/>
    <property type="evidence" value="ECO:0007669"/>
    <property type="project" value="UniProtKB-KW"/>
</dbReference>
<evidence type="ECO:0000256" key="7">
    <source>
        <dbReference type="ARBA" id="ARBA00082672"/>
    </source>
</evidence>
<organism evidence="10 11">
    <name type="scientific">Olpidium bornovanus</name>
    <dbReference type="NCBI Taxonomy" id="278681"/>
    <lineage>
        <taxon>Eukaryota</taxon>
        <taxon>Fungi</taxon>
        <taxon>Fungi incertae sedis</taxon>
        <taxon>Olpidiomycota</taxon>
        <taxon>Olpidiomycotina</taxon>
        <taxon>Olpidiomycetes</taxon>
        <taxon>Olpidiales</taxon>
        <taxon>Olpidiaceae</taxon>
        <taxon>Olpidium</taxon>
    </lineage>
</organism>
<dbReference type="GO" id="GO:0005829">
    <property type="term" value="C:cytosol"/>
    <property type="evidence" value="ECO:0007669"/>
    <property type="project" value="TreeGrafter"/>
</dbReference>
<evidence type="ECO:0000256" key="5">
    <source>
        <dbReference type="ARBA" id="ARBA00022822"/>
    </source>
</evidence>
<evidence type="ECO:0000256" key="1">
    <source>
        <dbReference type="ARBA" id="ARBA00004873"/>
    </source>
</evidence>
<evidence type="ECO:0000256" key="3">
    <source>
        <dbReference type="ARBA" id="ARBA00012266"/>
    </source>
</evidence>
<comment type="caution">
    <text evidence="10">The sequence shown here is derived from an EMBL/GenBank/DDBJ whole genome shotgun (WGS) entry which is preliminary data.</text>
</comment>
<dbReference type="InterPro" id="IPR017926">
    <property type="entry name" value="GATASE"/>
</dbReference>
<dbReference type="PRINTS" id="PR00097">
    <property type="entry name" value="ANTSNTHASEII"/>
</dbReference>
<feature type="region of interest" description="Disordered" evidence="8">
    <location>
        <begin position="200"/>
        <end position="268"/>
    </location>
</feature>
<dbReference type="InterPro" id="IPR029062">
    <property type="entry name" value="Class_I_gatase-like"/>
</dbReference>
<reference evidence="10 11" key="1">
    <citation type="journal article" name="Sci. Rep.">
        <title>Genome-scale phylogenetic analyses confirm Olpidium as the closest living zoosporic fungus to the non-flagellated, terrestrial fungi.</title>
        <authorList>
            <person name="Chang Y."/>
            <person name="Rochon D."/>
            <person name="Sekimoto S."/>
            <person name="Wang Y."/>
            <person name="Chovatia M."/>
            <person name="Sandor L."/>
            <person name="Salamov A."/>
            <person name="Grigoriev I.V."/>
            <person name="Stajich J.E."/>
            <person name="Spatafora J.W."/>
        </authorList>
    </citation>
    <scope>NUCLEOTIDE SEQUENCE [LARGE SCALE GENOMIC DNA]</scope>
    <source>
        <strain evidence="10">S191</strain>
    </source>
</reference>
<proteinExistence type="predicted"/>
<dbReference type="OrthoDB" id="524799at2759"/>
<name>A0A8H8DES7_9FUNG</name>
<dbReference type="EMBL" id="JAEFCI010012939">
    <property type="protein sequence ID" value="KAG5455693.1"/>
    <property type="molecule type" value="Genomic_DNA"/>
</dbReference>
<dbReference type="InterPro" id="IPR006221">
    <property type="entry name" value="TrpG/PapA_dom"/>
</dbReference>
<gene>
    <name evidence="10" type="ORF">BJ554DRAFT_4800</name>
</gene>
<dbReference type="PANTHER" id="PTHR43418">
    <property type="entry name" value="MULTIFUNCTIONAL TRYPTOPHAN BIOSYNTHESIS PROTEIN-RELATED"/>
    <property type="match status" value="1"/>
</dbReference>
<dbReference type="EC" id="4.1.3.27" evidence="3"/>
<dbReference type="PROSITE" id="PS51273">
    <property type="entry name" value="GATASE_TYPE_1"/>
    <property type="match status" value="1"/>
</dbReference>
<dbReference type="PRINTS" id="PR00096">
    <property type="entry name" value="GATASE"/>
</dbReference>
<protein>
    <recommendedName>
        <fullName evidence="4">Anthranilate synthase component 2</fullName>
        <ecNumber evidence="3">4.1.3.27</ecNumber>
    </recommendedName>
    <alternativeName>
        <fullName evidence="7">Anthranilate synthase, glutamine amidotransferase component</fullName>
    </alternativeName>
</protein>
<keyword evidence="5" id="KW-0057">Aromatic amino acid biosynthesis</keyword>
<evidence type="ECO:0000256" key="8">
    <source>
        <dbReference type="SAM" id="MobiDB-lite"/>
    </source>
</evidence>
<feature type="compositionally biased region" description="Basic and acidic residues" evidence="8">
    <location>
        <begin position="243"/>
        <end position="256"/>
    </location>
</feature>
<keyword evidence="11" id="KW-1185">Reference proteome</keyword>
<evidence type="ECO:0000256" key="2">
    <source>
        <dbReference type="ARBA" id="ARBA00011743"/>
    </source>
</evidence>
<dbReference type="SUPFAM" id="SSF52317">
    <property type="entry name" value="Class I glutamine amidotransferase-like"/>
    <property type="match status" value="1"/>
</dbReference>
<evidence type="ECO:0000259" key="9">
    <source>
        <dbReference type="Pfam" id="PF00117"/>
    </source>
</evidence>
<feature type="domain" description="Glutamine amidotransferase" evidence="9">
    <location>
        <begin position="4"/>
        <end position="186"/>
    </location>
</feature>
<dbReference type="InterPro" id="IPR050472">
    <property type="entry name" value="Anth_synth/Amidotransfase"/>
</dbReference>
<dbReference type="AlphaFoldDB" id="A0A8H8DES7"/>
<dbReference type="Proteomes" id="UP000673691">
    <property type="component" value="Unassembled WGS sequence"/>
</dbReference>
<accession>A0A8H8DES7</accession>
<evidence type="ECO:0000313" key="11">
    <source>
        <dbReference type="Proteomes" id="UP000673691"/>
    </source>
</evidence>
<dbReference type="CDD" id="cd01743">
    <property type="entry name" value="GATase1_Anthranilate_Synthase"/>
    <property type="match status" value="1"/>
</dbReference>
<sequence length="335" mass="35288">MTTVLIDNYDSFTWNVYQSLESLGARVVVRRNDEALLADLQALAPVNLAVSPGPGHPARTTGVSADAVRHFAGKVPVLGVCLGEQCIFELYGGKVAGAGEIMHGKTSRVCHDGRGIYRGVPQGFLATRYHSLAAAPATVPPALEVTSWTKSGVIQGVRHRHLTVAGVQVHPESIIIGCGLPIFANFLRLRGGRWDENPGFGLGGSAAEEEEDGAPVPPPPLFPLPKDVPTGKLDAGRGAGSGERQHPAPDTGEKGRARGGGKEAAGLDPEDLRKLLALGVAPPANGFFSRLLRGSSPGRPAVMAQATPGGNGLFFQGALRKNTRSPTVFWVLWWQ</sequence>
<dbReference type="Gene3D" id="3.40.50.880">
    <property type="match status" value="1"/>
</dbReference>
<keyword evidence="6 10" id="KW-0315">Glutamine amidotransferase</keyword>
<dbReference type="FunFam" id="3.40.50.880:FF:000003">
    <property type="entry name" value="Anthranilate synthase component II"/>
    <property type="match status" value="1"/>
</dbReference>